<keyword evidence="2" id="KW-1185">Reference proteome</keyword>
<gene>
    <name evidence="1" type="ORF">SAMN05421677_12411</name>
</gene>
<dbReference type="EMBL" id="FNIZ01000024">
    <property type="protein sequence ID" value="SDP60516.1"/>
    <property type="molecule type" value="Genomic_DNA"/>
</dbReference>
<organism evidence="1 2">
    <name type="scientific">Halobacillus aidingensis</name>
    <dbReference type="NCBI Taxonomy" id="240303"/>
    <lineage>
        <taxon>Bacteria</taxon>
        <taxon>Bacillati</taxon>
        <taxon>Bacillota</taxon>
        <taxon>Bacilli</taxon>
        <taxon>Bacillales</taxon>
        <taxon>Bacillaceae</taxon>
        <taxon>Halobacillus</taxon>
    </lineage>
</organism>
<accession>A0A1H0U3V2</accession>
<sequence length="53" mass="6244">MGSVLLEGFDLEKDALLLKKQRIQVCMPLTYSYKVLYYILWHFISVPRLAPEN</sequence>
<reference evidence="2" key="1">
    <citation type="submission" date="2016-10" db="EMBL/GenBank/DDBJ databases">
        <authorList>
            <person name="Varghese N."/>
            <person name="Submissions S."/>
        </authorList>
    </citation>
    <scope>NUCLEOTIDE SEQUENCE [LARGE SCALE GENOMIC DNA]</scope>
    <source>
        <strain evidence="2">CGMCC 1.3703</strain>
    </source>
</reference>
<evidence type="ECO:0000313" key="2">
    <source>
        <dbReference type="Proteomes" id="UP000198860"/>
    </source>
</evidence>
<dbReference type="Proteomes" id="UP000198860">
    <property type="component" value="Unassembled WGS sequence"/>
</dbReference>
<dbReference type="AlphaFoldDB" id="A0A1H0U3V2"/>
<dbReference type="STRING" id="240303.SAMN05421677_12411"/>
<proteinExistence type="predicted"/>
<name>A0A1H0U3V2_HALAD</name>
<evidence type="ECO:0000313" key="1">
    <source>
        <dbReference type="EMBL" id="SDP60516.1"/>
    </source>
</evidence>
<protein>
    <submittedName>
        <fullName evidence="1">Uncharacterized protein</fullName>
    </submittedName>
</protein>